<dbReference type="Pfam" id="PF19950">
    <property type="entry name" value="DUF6412"/>
    <property type="match status" value="1"/>
</dbReference>
<protein>
    <submittedName>
        <fullName evidence="2">Uncharacterized protein</fullName>
    </submittedName>
</protein>
<keyword evidence="3" id="KW-1185">Reference proteome</keyword>
<feature type="transmembrane region" description="Helical" evidence="1">
    <location>
        <begin position="27"/>
        <end position="44"/>
    </location>
</feature>
<keyword evidence="1" id="KW-1133">Transmembrane helix</keyword>
<proteinExistence type="predicted"/>
<evidence type="ECO:0000256" key="1">
    <source>
        <dbReference type="SAM" id="Phobius"/>
    </source>
</evidence>
<keyword evidence="1" id="KW-0812">Transmembrane</keyword>
<gene>
    <name evidence="2" type="ORF">FOF52_18485</name>
</gene>
<dbReference type="EMBL" id="CP051627">
    <property type="protein sequence ID" value="UPT22689.1"/>
    <property type="molecule type" value="Genomic_DNA"/>
</dbReference>
<keyword evidence="1" id="KW-0472">Membrane</keyword>
<sequence>MAFVLFLAEALLFVVDGAPLSLGPLTVLAALAVGATLLWLAVAGHRLRTAPETEPHARAGALRRRHQRIGVVVSVAPNVPGKPRPRAPGAAVPAA</sequence>
<dbReference type="Proteomes" id="UP000832041">
    <property type="component" value="Chromosome"/>
</dbReference>
<reference evidence="2 3" key="1">
    <citation type="submission" date="2020-04" db="EMBL/GenBank/DDBJ databases">
        <title>Thermobifida alba genome sequencing and assembly.</title>
        <authorList>
            <person name="Luzics S."/>
            <person name="Horvath B."/>
            <person name="Nagy I."/>
            <person name="Toth A."/>
            <person name="Nagy I."/>
            <person name="Kukolya J."/>
        </authorList>
    </citation>
    <scope>NUCLEOTIDE SEQUENCE [LARGE SCALE GENOMIC DNA]</scope>
    <source>
        <strain evidence="2 3">DSM 43795</strain>
    </source>
</reference>
<dbReference type="RefSeq" id="WP_248591194.1">
    <property type="nucleotide sequence ID" value="NZ_BAABEB010000011.1"/>
</dbReference>
<name>A0ABY4L5M6_THEAE</name>
<dbReference type="InterPro" id="IPR045635">
    <property type="entry name" value="DUF6412"/>
</dbReference>
<evidence type="ECO:0000313" key="2">
    <source>
        <dbReference type="EMBL" id="UPT22689.1"/>
    </source>
</evidence>
<organism evidence="2 3">
    <name type="scientific">Thermobifida alba</name>
    <name type="common">Thermomonospora alba</name>
    <dbReference type="NCBI Taxonomy" id="53522"/>
    <lineage>
        <taxon>Bacteria</taxon>
        <taxon>Bacillati</taxon>
        <taxon>Actinomycetota</taxon>
        <taxon>Actinomycetes</taxon>
        <taxon>Streptosporangiales</taxon>
        <taxon>Nocardiopsidaceae</taxon>
        <taxon>Thermobifida</taxon>
    </lineage>
</organism>
<evidence type="ECO:0000313" key="3">
    <source>
        <dbReference type="Proteomes" id="UP000832041"/>
    </source>
</evidence>
<accession>A0ABY4L5M6</accession>